<proteinExistence type="predicted"/>
<keyword evidence="3" id="KW-1185">Reference proteome</keyword>
<reference evidence="2" key="1">
    <citation type="submission" date="2013-11" db="EMBL/GenBank/DDBJ databases">
        <title>Genome sequence of the fusiform rust pathogen reveals effectors for host alternation and coevolution with pine.</title>
        <authorList>
            <consortium name="DOE Joint Genome Institute"/>
            <person name="Smith K."/>
            <person name="Pendleton A."/>
            <person name="Kubisiak T."/>
            <person name="Anderson C."/>
            <person name="Salamov A."/>
            <person name="Aerts A."/>
            <person name="Riley R."/>
            <person name="Clum A."/>
            <person name="Lindquist E."/>
            <person name="Ence D."/>
            <person name="Campbell M."/>
            <person name="Kronenberg Z."/>
            <person name="Feau N."/>
            <person name="Dhillon B."/>
            <person name="Hamelin R."/>
            <person name="Burleigh J."/>
            <person name="Smith J."/>
            <person name="Yandell M."/>
            <person name="Nelson C."/>
            <person name="Grigoriev I."/>
            <person name="Davis J."/>
        </authorList>
    </citation>
    <scope>NUCLEOTIDE SEQUENCE</scope>
    <source>
        <strain evidence="2">G11</strain>
    </source>
</reference>
<evidence type="ECO:0000313" key="2">
    <source>
        <dbReference type="EMBL" id="KAG0149828.1"/>
    </source>
</evidence>
<evidence type="ECO:0000313" key="3">
    <source>
        <dbReference type="Proteomes" id="UP000886653"/>
    </source>
</evidence>
<dbReference type="AlphaFoldDB" id="A0A9P6TGJ3"/>
<protein>
    <submittedName>
        <fullName evidence="2">Uncharacterized protein</fullName>
    </submittedName>
</protein>
<dbReference type="EMBL" id="MU167224">
    <property type="protein sequence ID" value="KAG0149828.1"/>
    <property type="molecule type" value="Genomic_DNA"/>
</dbReference>
<sequence>MSKNTSVFVCYLILKIRTSNHFFFFLFFVFVLLKVYIYIWWNLVRDLSYIF</sequence>
<name>A0A9P6TGJ3_9BASI</name>
<comment type="caution">
    <text evidence="2">The sequence shown here is derived from an EMBL/GenBank/DDBJ whole genome shotgun (WGS) entry which is preliminary data.</text>
</comment>
<keyword evidence="1" id="KW-0812">Transmembrane</keyword>
<evidence type="ECO:0000256" key="1">
    <source>
        <dbReference type="SAM" id="Phobius"/>
    </source>
</evidence>
<feature type="transmembrane region" description="Helical" evidence="1">
    <location>
        <begin position="21"/>
        <end position="41"/>
    </location>
</feature>
<keyword evidence="1" id="KW-1133">Transmembrane helix</keyword>
<accession>A0A9P6TGJ3</accession>
<organism evidence="2 3">
    <name type="scientific">Cronartium quercuum f. sp. fusiforme G11</name>
    <dbReference type="NCBI Taxonomy" id="708437"/>
    <lineage>
        <taxon>Eukaryota</taxon>
        <taxon>Fungi</taxon>
        <taxon>Dikarya</taxon>
        <taxon>Basidiomycota</taxon>
        <taxon>Pucciniomycotina</taxon>
        <taxon>Pucciniomycetes</taxon>
        <taxon>Pucciniales</taxon>
        <taxon>Coleosporiaceae</taxon>
        <taxon>Cronartium</taxon>
    </lineage>
</organism>
<gene>
    <name evidence="2" type="ORF">CROQUDRAFT_275168</name>
</gene>
<dbReference type="Proteomes" id="UP000886653">
    <property type="component" value="Unassembled WGS sequence"/>
</dbReference>
<keyword evidence="1" id="KW-0472">Membrane</keyword>